<dbReference type="InterPro" id="IPR002559">
    <property type="entry name" value="Transposase_11"/>
</dbReference>
<organism evidence="2 3">
    <name type="scientific">Phormidesmis priestleyi ULC007</name>
    <dbReference type="NCBI Taxonomy" id="1920490"/>
    <lineage>
        <taxon>Bacteria</taxon>
        <taxon>Bacillati</taxon>
        <taxon>Cyanobacteriota</taxon>
        <taxon>Cyanophyceae</taxon>
        <taxon>Leptolyngbyales</taxon>
        <taxon>Leptolyngbyaceae</taxon>
        <taxon>Phormidesmis</taxon>
    </lineage>
</organism>
<keyword evidence="3" id="KW-1185">Reference proteome</keyword>
<dbReference type="GO" id="GO:0004803">
    <property type="term" value="F:transposase activity"/>
    <property type="evidence" value="ECO:0007669"/>
    <property type="project" value="InterPro"/>
</dbReference>
<dbReference type="AlphaFoldDB" id="A0A2T1CZP5"/>
<dbReference type="PANTHER" id="PTHR30298:SF0">
    <property type="entry name" value="PROTEIN YBFL-RELATED"/>
    <property type="match status" value="1"/>
</dbReference>
<dbReference type="NCBIfam" id="NF033564">
    <property type="entry name" value="transpos_ISAs1"/>
    <property type="match status" value="1"/>
</dbReference>
<dbReference type="InterPro" id="IPR047647">
    <property type="entry name" value="ISAs1_transpos"/>
</dbReference>
<sequence length="202" mass="23281">MRKASTPGSLLQSRCPPYSKKTTQQIIASGNDYLIPVKGNQQTWLRQLETQFEQLPPLSVDQQSERTYDRVTQRTVSVLDQIPAIDPQWVGIQRIVRVERTGTRAGQPYRETMFYISSLTLDAVGFAQQIRAHWHIENRLHWVKDVVLKEDESPLCDGNAPVNFGIVRTFCLNLFRLNGFDSITRGLRFLAHDVQKLFSFFQ</sequence>
<dbReference type="InterPro" id="IPR051698">
    <property type="entry name" value="Transposase_11-like"/>
</dbReference>
<dbReference type="GO" id="GO:0003677">
    <property type="term" value="F:DNA binding"/>
    <property type="evidence" value="ECO:0007669"/>
    <property type="project" value="InterPro"/>
</dbReference>
<dbReference type="Pfam" id="PF01609">
    <property type="entry name" value="DDE_Tnp_1"/>
    <property type="match status" value="1"/>
</dbReference>
<dbReference type="OrthoDB" id="582614at2"/>
<reference evidence="2 3" key="1">
    <citation type="submission" date="2018-02" db="EMBL/GenBank/DDBJ databases">
        <authorList>
            <person name="Cohen D.B."/>
            <person name="Kent A.D."/>
        </authorList>
    </citation>
    <scope>NUCLEOTIDE SEQUENCE [LARGE SCALE GENOMIC DNA]</scope>
    <source>
        <strain evidence="2 3">ULC007</strain>
    </source>
</reference>
<evidence type="ECO:0000313" key="2">
    <source>
        <dbReference type="EMBL" id="PSB13707.1"/>
    </source>
</evidence>
<dbReference type="STRING" id="1920490.GCA_001895925_01277"/>
<gene>
    <name evidence="2" type="ORF">C7B65_26940</name>
</gene>
<proteinExistence type="predicted"/>
<reference evidence="2 3" key="2">
    <citation type="submission" date="2018-03" db="EMBL/GenBank/DDBJ databases">
        <title>The ancient ancestry and fast evolution of plastids.</title>
        <authorList>
            <person name="Moore K.R."/>
            <person name="Magnabosco C."/>
            <person name="Momper L."/>
            <person name="Gold D.A."/>
            <person name="Bosak T."/>
            <person name="Fournier G.P."/>
        </authorList>
    </citation>
    <scope>NUCLEOTIDE SEQUENCE [LARGE SCALE GENOMIC DNA]</scope>
    <source>
        <strain evidence="2 3">ULC007</strain>
    </source>
</reference>
<evidence type="ECO:0000313" key="3">
    <source>
        <dbReference type="Proteomes" id="UP000238634"/>
    </source>
</evidence>
<dbReference type="GO" id="GO:0006313">
    <property type="term" value="P:DNA transposition"/>
    <property type="evidence" value="ECO:0007669"/>
    <property type="project" value="InterPro"/>
</dbReference>
<dbReference type="EMBL" id="PVWG01000125">
    <property type="protein sequence ID" value="PSB13707.1"/>
    <property type="molecule type" value="Genomic_DNA"/>
</dbReference>
<name>A0A2T1CZP5_9CYAN</name>
<dbReference type="PANTHER" id="PTHR30298">
    <property type="entry name" value="H REPEAT-ASSOCIATED PREDICTED TRANSPOSASE"/>
    <property type="match status" value="1"/>
</dbReference>
<comment type="caution">
    <text evidence="2">The sequence shown here is derived from an EMBL/GenBank/DDBJ whole genome shotgun (WGS) entry which is preliminary data.</text>
</comment>
<dbReference type="Proteomes" id="UP000238634">
    <property type="component" value="Unassembled WGS sequence"/>
</dbReference>
<accession>A0A2T1CZP5</accession>
<feature type="domain" description="Transposase IS4-like" evidence="1">
    <location>
        <begin position="20"/>
        <end position="174"/>
    </location>
</feature>
<protein>
    <recommendedName>
        <fullName evidence="1">Transposase IS4-like domain-containing protein</fullName>
    </recommendedName>
</protein>
<evidence type="ECO:0000259" key="1">
    <source>
        <dbReference type="Pfam" id="PF01609"/>
    </source>
</evidence>